<dbReference type="InterPro" id="IPR005625">
    <property type="entry name" value="PepSY-ass_TM"/>
</dbReference>
<keyword evidence="2" id="KW-1185">Reference proteome</keyword>
<organism evidence="1 2">
    <name type="scientific">Sulfuriroseicoccus oceanibius</name>
    <dbReference type="NCBI Taxonomy" id="2707525"/>
    <lineage>
        <taxon>Bacteria</taxon>
        <taxon>Pseudomonadati</taxon>
        <taxon>Verrucomicrobiota</taxon>
        <taxon>Verrucomicrobiia</taxon>
        <taxon>Verrucomicrobiales</taxon>
        <taxon>Verrucomicrobiaceae</taxon>
        <taxon>Sulfuriroseicoccus</taxon>
    </lineage>
</organism>
<gene>
    <name evidence="1" type="ORF">G3M56_009660</name>
</gene>
<sequence>MSETNNEQDPKISFQAGCSPVCDVVRRKPAMRKKRKARPGHRFFGLIVALPLVWVLLTGVVLNHSEDWGLNERKVSASWVLSMYGMSPAGEPREVAGNGHRLSVWDGVVFWDSQAMPWDGDLVTAVPLSGSFALVYDDAVVRVGLDGEVVERLDELSLPGTPLMAAGVADERLAVATAEGWSVIDEDWIEFTAMDEPANEVGLAALSNSDQVDELRRNWSGGGIPVARLVRDLHAGHFLGPWSAYFYDFVALCTLCLIGSGLVLQVRTMRRAKAHGQKA</sequence>
<evidence type="ECO:0000313" key="1">
    <source>
        <dbReference type="EMBL" id="QQL44160.1"/>
    </source>
</evidence>
<dbReference type="AlphaFoldDB" id="A0A6B3L8X9"/>
<dbReference type="Pfam" id="PF03929">
    <property type="entry name" value="PepSY_TM"/>
    <property type="match status" value="1"/>
</dbReference>
<name>A0A6B3L8X9_9BACT</name>
<dbReference type="Proteomes" id="UP000475117">
    <property type="component" value="Chromosome"/>
</dbReference>
<proteinExistence type="predicted"/>
<accession>A0A6B3L8X9</accession>
<dbReference type="KEGG" id="soa:G3M56_009660"/>
<reference evidence="1 2" key="1">
    <citation type="submission" date="2020-12" db="EMBL/GenBank/DDBJ databases">
        <title>Sulforoseuscoccus oceanibium gen. nov., sp. nov., a representative of the phylum Verrucomicrobia with special cytoplasmic membrane, and proposal of Sulforoseuscoccusaceae fam. nov.</title>
        <authorList>
            <person name="Xi F."/>
        </authorList>
    </citation>
    <scope>NUCLEOTIDE SEQUENCE [LARGE SCALE GENOMIC DNA]</scope>
    <source>
        <strain evidence="1 2">T37</strain>
    </source>
</reference>
<evidence type="ECO:0000313" key="2">
    <source>
        <dbReference type="Proteomes" id="UP000475117"/>
    </source>
</evidence>
<dbReference type="RefSeq" id="WP_164362489.1">
    <property type="nucleotide sequence ID" value="NZ_CP066776.1"/>
</dbReference>
<protein>
    <submittedName>
        <fullName evidence="1">PepSY domain-containing protein</fullName>
    </submittedName>
</protein>
<dbReference type="EMBL" id="CP066776">
    <property type="protein sequence ID" value="QQL44160.1"/>
    <property type="molecule type" value="Genomic_DNA"/>
</dbReference>